<dbReference type="PROSITE" id="PS50011">
    <property type="entry name" value="PROTEIN_KINASE_DOM"/>
    <property type="match status" value="1"/>
</dbReference>
<feature type="compositionally biased region" description="Basic and acidic residues" evidence="9">
    <location>
        <begin position="11"/>
        <end position="20"/>
    </location>
</feature>
<dbReference type="PANTHER" id="PTHR47634">
    <property type="entry name" value="PROTEIN KINASE DOMAIN-CONTAINING PROTEIN-RELATED"/>
    <property type="match status" value="1"/>
</dbReference>
<protein>
    <recommendedName>
        <fullName evidence="1">non-specific serine/threonine protein kinase</fullName>
        <ecNumber evidence="1">2.7.11.1</ecNumber>
    </recommendedName>
</protein>
<evidence type="ECO:0000256" key="4">
    <source>
        <dbReference type="ARBA" id="ARBA00022741"/>
    </source>
</evidence>
<sequence>MASLPATPPAERPKGKASWRFEETSAPCEWAEDYRPGVYHPVNLGNTFHDGAYRVLRKLGYGSYSTVWLAVDTRNLKYVSLKIMIASASTTNTELDILEHLSKRAAKDPNSRHLTVLLDTFIHEGPNGKHRCLVFEPMGTSAASLVRQLPENQPALFGKRQRYPKWMAKNILLHCLRGLAFLHTNGVAHGDVQPGNLLFAINDINSAKENELKQNETDTEVHLRRIDGKKDKWTPTNLYLRQSLHEYVGRGPDLCVKLSDLGSAFWSANPPKDTLTPLALRAPELILHQPIDSSIDIWSFGCLMFEFLMGRTLFACEDTDDEHLSQLNDVIGPLPDFIMDAWPRARKWYDADCNPLQPDEDEGEPFIYDSLENLFADTKPEGIDDEESTVVCSLIKRILDYNPSKRPSAAELLKHPWFTD</sequence>
<dbReference type="Pfam" id="PF00069">
    <property type="entry name" value="Pkinase"/>
    <property type="match status" value="2"/>
</dbReference>
<comment type="catalytic activity">
    <reaction evidence="8">
        <text>L-seryl-[protein] + ATP = O-phospho-L-seryl-[protein] + ADP + H(+)</text>
        <dbReference type="Rhea" id="RHEA:17989"/>
        <dbReference type="Rhea" id="RHEA-COMP:9863"/>
        <dbReference type="Rhea" id="RHEA-COMP:11604"/>
        <dbReference type="ChEBI" id="CHEBI:15378"/>
        <dbReference type="ChEBI" id="CHEBI:29999"/>
        <dbReference type="ChEBI" id="CHEBI:30616"/>
        <dbReference type="ChEBI" id="CHEBI:83421"/>
        <dbReference type="ChEBI" id="CHEBI:456216"/>
        <dbReference type="EC" id="2.7.11.1"/>
    </reaction>
</comment>
<reference evidence="11" key="1">
    <citation type="journal article" date="2020" name="Stud. Mycol.">
        <title>101 Dothideomycetes genomes: a test case for predicting lifestyles and emergence of pathogens.</title>
        <authorList>
            <person name="Haridas S."/>
            <person name="Albert R."/>
            <person name="Binder M."/>
            <person name="Bloem J."/>
            <person name="Labutti K."/>
            <person name="Salamov A."/>
            <person name="Andreopoulos B."/>
            <person name="Baker S."/>
            <person name="Barry K."/>
            <person name="Bills G."/>
            <person name="Bluhm B."/>
            <person name="Cannon C."/>
            <person name="Castanera R."/>
            <person name="Culley D."/>
            <person name="Daum C."/>
            <person name="Ezra D."/>
            <person name="Gonzalez J."/>
            <person name="Henrissat B."/>
            <person name="Kuo A."/>
            <person name="Liang C."/>
            <person name="Lipzen A."/>
            <person name="Lutzoni F."/>
            <person name="Magnuson J."/>
            <person name="Mondo S."/>
            <person name="Nolan M."/>
            <person name="Ohm R."/>
            <person name="Pangilinan J."/>
            <person name="Park H.-J."/>
            <person name="Ramirez L."/>
            <person name="Alfaro M."/>
            <person name="Sun H."/>
            <person name="Tritt A."/>
            <person name="Yoshinaga Y."/>
            <person name="Zwiers L.-H."/>
            <person name="Turgeon B."/>
            <person name="Goodwin S."/>
            <person name="Spatafora J."/>
            <person name="Crous P."/>
            <person name="Grigoriev I."/>
        </authorList>
    </citation>
    <scope>NUCLEOTIDE SEQUENCE</scope>
    <source>
        <strain evidence="11">CBS 121167</strain>
    </source>
</reference>
<dbReference type="AlphaFoldDB" id="A0A6A6B5T1"/>
<evidence type="ECO:0000256" key="5">
    <source>
        <dbReference type="ARBA" id="ARBA00022777"/>
    </source>
</evidence>
<comment type="catalytic activity">
    <reaction evidence="7">
        <text>L-threonyl-[protein] + ATP = O-phospho-L-threonyl-[protein] + ADP + H(+)</text>
        <dbReference type="Rhea" id="RHEA:46608"/>
        <dbReference type="Rhea" id="RHEA-COMP:11060"/>
        <dbReference type="Rhea" id="RHEA-COMP:11605"/>
        <dbReference type="ChEBI" id="CHEBI:15378"/>
        <dbReference type="ChEBI" id="CHEBI:30013"/>
        <dbReference type="ChEBI" id="CHEBI:30616"/>
        <dbReference type="ChEBI" id="CHEBI:61977"/>
        <dbReference type="ChEBI" id="CHEBI:456216"/>
        <dbReference type="EC" id="2.7.11.1"/>
    </reaction>
</comment>
<dbReference type="GO" id="GO:0000245">
    <property type="term" value="P:spliceosomal complex assembly"/>
    <property type="evidence" value="ECO:0007669"/>
    <property type="project" value="TreeGrafter"/>
</dbReference>
<dbReference type="Gene3D" id="1.10.510.10">
    <property type="entry name" value="Transferase(Phosphotransferase) domain 1"/>
    <property type="match status" value="1"/>
</dbReference>
<dbReference type="GO" id="GO:0004674">
    <property type="term" value="F:protein serine/threonine kinase activity"/>
    <property type="evidence" value="ECO:0007669"/>
    <property type="project" value="UniProtKB-KW"/>
</dbReference>
<proteinExistence type="predicted"/>
<gene>
    <name evidence="11" type="ORF">K452DRAFT_327966</name>
</gene>
<evidence type="ECO:0000256" key="9">
    <source>
        <dbReference type="SAM" id="MobiDB-lite"/>
    </source>
</evidence>
<dbReference type="Proteomes" id="UP000799438">
    <property type="component" value="Unassembled WGS sequence"/>
</dbReference>
<dbReference type="InterPro" id="IPR051334">
    <property type="entry name" value="SRPK"/>
</dbReference>
<dbReference type="PANTHER" id="PTHR47634:SF9">
    <property type="entry name" value="PROTEIN KINASE DOMAIN-CONTAINING PROTEIN-RELATED"/>
    <property type="match status" value="1"/>
</dbReference>
<dbReference type="SMART" id="SM00220">
    <property type="entry name" value="S_TKc"/>
    <property type="match status" value="1"/>
</dbReference>
<name>A0A6A6B5T1_9PEZI</name>
<dbReference type="GO" id="GO:0005634">
    <property type="term" value="C:nucleus"/>
    <property type="evidence" value="ECO:0007669"/>
    <property type="project" value="TreeGrafter"/>
</dbReference>
<keyword evidence="5" id="KW-0418">Kinase</keyword>
<evidence type="ECO:0000313" key="11">
    <source>
        <dbReference type="EMBL" id="KAF2139479.1"/>
    </source>
</evidence>
<evidence type="ECO:0000256" key="1">
    <source>
        <dbReference type="ARBA" id="ARBA00012513"/>
    </source>
</evidence>
<evidence type="ECO:0000259" key="10">
    <source>
        <dbReference type="PROSITE" id="PS50011"/>
    </source>
</evidence>
<evidence type="ECO:0000313" key="12">
    <source>
        <dbReference type="Proteomes" id="UP000799438"/>
    </source>
</evidence>
<dbReference type="EMBL" id="ML995492">
    <property type="protein sequence ID" value="KAF2139479.1"/>
    <property type="molecule type" value="Genomic_DNA"/>
</dbReference>
<dbReference type="InterPro" id="IPR000719">
    <property type="entry name" value="Prot_kinase_dom"/>
</dbReference>
<dbReference type="GeneID" id="54302448"/>
<feature type="compositionally biased region" description="Pro residues" evidence="9">
    <location>
        <begin position="1"/>
        <end position="10"/>
    </location>
</feature>
<keyword evidence="12" id="KW-1185">Reference proteome</keyword>
<evidence type="ECO:0000256" key="7">
    <source>
        <dbReference type="ARBA" id="ARBA00047899"/>
    </source>
</evidence>
<dbReference type="RefSeq" id="XP_033395192.1">
    <property type="nucleotide sequence ID" value="XM_033544952.1"/>
</dbReference>
<keyword evidence="4" id="KW-0547">Nucleotide-binding</keyword>
<feature type="domain" description="Protein kinase" evidence="10">
    <location>
        <begin position="53"/>
        <end position="418"/>
    </location>
</feature>
<dbReference type="Gene3D" id="3.30.200.20">
    <property type="entry name" value="Phosphorylase Kinase, domain 1"/>
    <property type="match status" value="1"/>
</dbReference>
<evidence type="ECO:0000256" key="2">
    <source>
        <dbReference type="ARBA" id="ARBA00022527"/>
    </source>
</evidence>
<accession>A0A6A6B5T1</accession>
<dbReference type="GO" id="GO:0050684">
    <property type="term" value="P:regulation of mRNA processing"/>
    <property type="evidence" value="ECO:0007669"/>
    <property type="project" value="TreeGrafter"/>
</dbReference>
<keyword evidence="3" id="KW-0808">Transferase</keyword>
<evidence type="ECO:0000256" key="3">
    <source>
        <dbReference type="ARBA" id="ARBA00022679"/>
    </source>
</evidence>
<feature type="region of interest" description="Disordered" evidence="9">
    <location>
        <begin position="1"/>
        <end position="20"/>
    </location>
</feature>
<dbReference type="SUPFAM" id="SSF56112">
    <property type="entry name" value="Protein kinase-like (PK-like)"/>
    <property type="match status" value="1"/>
</dbReference>
<dbReference type="EC" id="2.7.11.1" evidence="1"/>
<evidence type="ECO:0000256" key="8">
    <source>
        <dbReference type="ARBA" id="ARBA00048679"/>
    </source>
</evidence>
<keyword evidence="6" id="KW-0067">ATP-binding</keyword>
<keyword evidence="2" id="KW-0723">Serine/threonine-protein kinase</keyword>
<dbReference type="OrthoDB" id="5979581at2759"/>
<dbReference type="GO" id="GO:0005524">
    <property type="term" value="F:ATP binding"/>
    <property type="evidence" value="ECO:0007669"/>
    <property type="project" value="UniProtKB-KW"/>
</dbReference>
<dbReference type="GO" id="GO:0005737">
    <property type="term" value="C:cytoplasm"/>
    <property type="evidence" value="ECO:0007669"/>
    <property type="project" value="TreeGrafter"/>
</dbReference>
<dbReference type="InterPro" id="IPR011009">
    <property type="entry name" value="Kinase-like_dom_sf"/>
</dbReference>
<organism evidence="11 12">
    <name type="scientific">Aplosporella prunicola CBS 121167</name>
    <dbReference type="NCBI Taxonomy" id="1176127"/>
    <lineage>
        <taxon>Eukaryota</taxon>
        <taxon>Fungi</taxon>
        <taxon>Dikarya</taxon>
        <taxon>Ascomycota</taxon>
        <taxon>Pezizomycotina</taxon>
        <taxon>Dothideomycetes</taxon>
        <taxon>Dothideomycetes incertae sedis</taxon>
        <taxon>Botryosphaeriales</taxon>
        <taxon>Aplosporellaceae</taxon>
        <taxon>Aplosporella</taxon>
    </lineage>
</organism>
<evidence type="ECO:0000256" key="6">
    <source>
        <dbReference type="ARBA" id="ARBA00022840"/>
    </source>
</evidence>